<evidence type="ECO:0000256" key="1">
    <source>
        <dbReference type="SAM" id="MobiDB-lite"/>
    </source>
</evidence>
<proteinExistence type="predicted"/>
<gene>
    <name evidence="2" type="ORF">GA0070609_5776</name>
</gene>
<organism evidence="2 3">
    <name type="scientific">Micromonospora echinaurantiaca</name>
    <dbReference type="NCBI Taxonomy" id="47857"/>
    <lineage>
        <taxon>Bacteria</taxon>
        <taxon>Bacillati</taxon>
        <taxon>Actinomycetota</taxon>
        <taxon>Actinomycetes</taxon>
        <taxon>Micromonosporales</taxon>
        <taxon>Micromonosporaceae</taxon>
        <taxon>Micromonospora</taxon>
    </lineage>
</organism>
<feature type="compositionally biased region" description="Low complexity" evidence="1">
    <location>
        <begin position="95"/>
        <end position="109"/>
    </location>
</feature>
<reference evidence="2 3" key="1">
    <citation type="submission" date="2016-06" db="EMBL/GenBank/DDBJ databases">
        <authorList>
            <person name="Kjaerup R.B."/>
            <person name="Dalgaard T.S."/>
            <person name="Juul-Madsen H.R."/>
        </authorList>
    </citation>
    <scope>NUCLEOTIDE SEQUENCE [LARGE SCALE GENOMIC DNA]</scope>
    <source>
        <strain evidence="2 3">DSM 43904</strain>
    </source>
</reference>
<feature type="compositionally biased region" description="Polar residues" evidence="1">
    <location>
        <begin position="73"/>
        <end position="86"/>
    </location>
</feature>
<dbReference type="Proteomes" id="UP000198217">
    <property type="component" value="Chromosome I"/>
</dbReference>
<feature type="compositionally biased region" description="Pro residues" evidence="1">
    <location>
        <begin position="237"/>
        <end position="246"/>
    </location>
</feature>
<dbReference type="EMBL" id="LT607750">
    <property type="protein sequence ID" value="SCG79076.1"/>
    <property type="molecule type" value="Genomic_DNA"/>
</dbReference>
<evidence type="ECO:0000313" key="2">
    <source>
        <dbReference type="EMBL" id="SCG79076.1"/>
    </source>
</evidence>
<feature type="compositionally biased region" description="Basic and acidic residues" evidence="1">
    <location>
        <begin position="191"/>
        <end position="202"/>
    </location>
</feature>
<feature type="compositionally biased region" description="Polar residues" evidence="1">
    <location>
        <begin position="1"/>
        <end position="12"/>
    </location>
</feature>
<feature type="region of interest" description="Disordered" evidence="1">
    <location>
        <begin position="69"/>
        <end position="132"/>
    </location>
</feature>
<keyword evidence="3" id="KW-1185">Reference proteome</keyword>
<feature type="region of interest" description="Disordered" evidence="1">
    <location>
        <begin position="187"/>
        <end position="287"/>
    </location>
</feature>
<evidence type="ECO:0000313" key="3">
    <source>
        <dbReference type="Proteomes" id="UP000198217"/>
    </source>
</evidence>
<name>A0A1C5K9A6_9ACTN</name>
<accession>A0A1C5K9A6</accession>
<dbReference type="AlphaFoldDB" id="A0A1C5K9A6"/>
<feature type="region of interest" description="Disordered" evidence="1">
    <location>
        <begin position="1"/>
        <end position="40"/>
    </location>
</feature>
<protein>
    <submittedName>
        <fullName evidence="2">Uncharacterized protein</fullName>
    </submittedName>
</protein>
<sequence>MWSSCAPRTSGSPRRRAASSMTNTVSGGWGRSKTATCRRRRMPTWLSASVNRGLLARTARAYASVCRRPGMTADSNQRSPAASRSMSAHGRNQAGSRGFSTSGHSSTTSLPQDGRNLGAMPGLRDSSVAHPARRRLRVNTDLSCKALGSLACFGHGGLHRTVHPQPFIERPERPKYILQRSVLVQQHSARWRQEGGGREPELGSRPSEPPRRGAGRLPHPGRPPMRFRFWCRQPVATPQPTPPPAAVPSTRNERSTWAQPTAVFPTAGPGRPGNLTPAQRWRGNGGR</sequence>